<evidence type="ECO:0000256" key="4">
    <source>
        <dbReference type="ARBA" id="ARBA00023002"/>
    </source>
</evidence>
<evidence type="ECO:0000256" key="1">
    <source>
        <dbReference type="ARBA" id="ARBA00012962"/>
    </source>
</evidence>
<feature type="binding site" evidence="6">
    <location>
        <position position="106"/>
    </location>
    <ligand>
        <name>shikimate</name>
        <dbReference type="ChEBI" id="CHEBI:36208"/>
    </ligand>
</feature>
<dbReference type="GO" id="GO:0019632">
    <property type="term" value="P:shikimate metabolic process"/>
    <property type="evidence" value="ECO:0007669"/>
    <property type="project" value="InterPro"/>
</dbReference>
<dbReference type="STRING" id="523846.Mfer_1220"/>
<dbReference type="InterPro" id="IPR011342">
    <property type="entry name" value="Shikimate_DH"/>
</dbReference>
<keyword evidence="5 6" id="KW-0057">Aromatic amino acid biosynthesis</keyword>
<dbReference type="CDD" id="cd01065">
    <property type="entry name" value="NAD_bind_Shikimate_DH"/>
    <property type="match status" value="1"/>
</dbReference>
<comment type="catalytic activity">
    <reaction evidence="6">
        <text>shikimate + NADP(+) = 3-dehydroshikimate + NADPH + H(+)</text>
        <dbReference type="Rhea" id="RHEA:17737"/>
        <dbReference type="ChEBI" id="CHEBI:15378"/>
        <dbReference type="ChEBI" id="CHEBI:16630"/>
        <dbReference type="ChEBI" id="CHEBI:36208"/>
        <dbReference type="ChEBI" id="CHEBI:57783"/>
        <dbReference type="ChEBI" id="CHEBI:58349"/>
        <dbReference type="EC" id="1.1.1.25"/>
    </reaction>
</comment>
<feature type="binding site" evidence="6">
    <location>
        <position position="226"/>
    </location>
    <ligand>
        <name>shikimate</name>
        <dbReference type="ChEBI" id="CHEBI:36208"/>
    </ligand>
</feature>
<dbReference type="SUPFAM" id="SSF53223">
    <property type="entry name" value="Aminoacid dehydrogenase-like, N-terminal domain"/>
    <property type="match status" value="1"/>
</dbReference>
<dbReference type="Gene3D" id="3.40.50.10860">
    <property type="entry name" value="Leucine Dehydrogenase, chain A, domain 1"/>
    <property type="match status" value="1"/>
</dbReference>
<dbReference type="EMBL" id="CP002278">
    <property type="protein sequence ID" value="ADP78006.1"/>
    <property type="molecule type" value="Genomic_DNA"/>
</dbReference>
<evidence type="ECO:0000256" key="2">
    <source>
        <dbReference type="ARBA" id="ARBA00022605"/>
    </source>
</evidence>
<evidence type="ECO:0000313" key="10">
    <source>
        <dbReference type="EMBL" id="ADP78006.1"/>
    </source>
</evidence>
<keyword evidence="3 6" id="KW-0521">NADP</keyword>
<dbReference type="HOGENOM" id="CLU_044063_4_1_2"/>
<feature type="binding site" evidence="6">
    <location>
        <begin position="153"/>
        <end position="158"/>
    </location>
    <ligand>
        <name>NADP(+)</name>
        <dbReference type="ChEBI" id="CHEBI:58349"/>
    </ligand>
</feature>
<feature type="binding site" evidence="6">
    <location>
        <position position="66"/>
    </location>
    <ligand>
        <name>shikimate</name>
        <dbReference type="ChEBI" id="CHEBI:36208"/>
    </ligand>
</feature>
<feature type="domain" description="Quinate/shikimate 5-dehydrogenase/glutamyl-tRNA reductase" evidence="7">
    <location>
        <begin position="113"/>
        <end position="197"/>
    </location>
</feature>
<evidence type="ECO:0000313" key="11">
    <source>
        <dbReference type="Proteomes" id="UP000002315"/>
    </source>
</evidence>
<feature type="binding site" evidence="6">
    <location>
        <begin position="129"/>
        <end position="133"/>
    </location>
    <ligand>
        <name>NADP(+)</name>
        <dbReference type="ChEBI" id="CHEBI:58349"/>
    </ligand>
</feature>
<comment type="pathway">
    <text evidence="6">Metabolic intermediate biosynthesis; chorismate biosynthesis; chorismate from D-erythrose 4-phosphate and phosphoenolpyruvate: step 4/7.</text>
</comment>
<dbReference type="InterPro" id="IPR006151">
    <property type="entry name" value="Shikm_DH/Glu-tRNA_Rdtase"/>
</dbReference>
<evidence type="ECO:0000256" key="3">
    <source>
        <dbReference type="ARBA" id="ARBA00022857"/>
    </source>
</evidence>
<dbReference type="Gene3D" id="3.40.50.720">
    <property type="entry name" value="NAD(P)-binding Rossmann-like Domain"/>
    <property type="match status" value="1"/>
</dbReference>
<feature type="binding site" evidence="6">
    <location>
        <position position="247"/>
    </location>
    <ligand>
        <name>NADP(+)</name>
        <dbReference type="ChEBI" id="CHEBI:58349"/>
    </ligand>
</feature>
<dbReference type="PANTHER" id="PTHR21089:SF1">
    <property type="entry name" value="BIFUNCTIONAL 3-DEHYDROQUINATE DEHYDRATASE_SHIKIMATE DEHYDROGENASE, CHLOROPLASTIC"/>
    <property type="match status" value="1"/>
</dbReference>
<dbReference type="GO" id="GO:0008652">
    <property type="term" value="P:amino acid biosynthetic process"/>
    <property type="evidence" value="ECO:0007669"/>
    <property type="project" value="UniProtKB-KW"/>
</dbReference>
<dbReference type="InterPro" id="IPR013708">
    <property type="entry name" value="Shikimate_DH-bd_N"/>
</dbReference>
<feature type="binding site" evidence="6">
    <location>
        <position position="224"/>
    </location>
    <ligand>
        <name>NADP(+)</name>
        <dbReference type="ChEBI" id="CHEBI:58349"/>
    </ligand>
</feature>
<feature type="binding site" evidence="6">
    <location>
        <position position="254"/>
    </location>
    <ligand>
        <name>shikimate</name>
        <dbReference type="ChEBI" id="CHEBI:36208"/>
    </ligand>
</feature>
<comment type="similarity">
    <text evidence="6">Belongs to the shikimate dehydrogenase family.</text>
</comment>
<organism evidence="10 11">
    <name type="scientific">Methanothermus fervidus (strain ATCC 43054 / DSM 2088 / JCM 10308 / V24 S)</name>
    <dbReference type="NCBI Taxonomy" id="523846"/>
    <lineage>
        <taxon>Archaea</taxon>
        <taxon>Methanobacteriati</taxon>
        <taxon>Methanobacteriota</taxon>
        <taxon>Methanomada group</taxon>
        <taxon>Methanobacteria</taxon>
        <taxon>Methanobacteriales</taxon>
        <taxon>Methanothermaceae</taxon>
        <taxon>Methanothermus</taxon>
    </lineage>
</organism>
<dbReference type="Pfam" id="PF01488">
    <property type="entry name" value="Shikimate_DH"/>
    <property type="match status" value="1"/>
</dbReference>
<feature type="binding site" evidence="6">
    <location>
        <begin position="19"/>
        <end position="21"/>
    </location>
    <ligand>
        <name>shikimate</name>
        <dbReference type="ChEBI" id="CHEBI:36208"/>
    </ligand>
</feature>
<comment type="subunit">
    <text evidence="6">Homodimer.</text>
</comment>
<feature type="binding site" evidence="6">
    <location>
        <position position="82"/>
    </location>
    <ligand>
        <name>NADP(+)</name>
        <dbReference type="ChEBI" id="CHEBI:58349"/>
    </ligand>
</feature>
<comment type="function">
    <text evidence="6">Involved in the biosynthesis of the chorismate, which leads to the biosynthesis of aromatic amino acids. Catalyzes the reversible NADPH linked reduction of 3-dehydroshikimate (DHSA) to yield shikimate (SA).</text>
</comment>
<accession>E3GWT7</accession>
<dbReference type="InterPro" id="IPR046346">
    <property type="entry name" value="Aminoacid_DH-like_N_sf"/>
</dbReference>
<dbReference type="GO" id="GO:0009073">
    <property type="term" value="P:aromatic amino acid family biosynthetic process"/>
    <property type="evidence" value="ECO:0007669"/>
    <property type="project" value="UniProtKB-KW"/>
</dbReference>
<dbReference type="NCBIfam" id="TIGR00507">
    <property type="entry name" value="aroE"/>
    <property type="match status" value="1"/>
</dbReference>
<dbReference type="InterPro" id="IPR036291">
    <property type="entry name" value="NAD(P)-bd_dom_sf"/>
</dbReference>
<dbReference type="Proteomes" id="UP000002315">
    <property type="component" value="Chromosome"/>
</dbReference>
<dbReference type="FunFam" id="3.40.50.720:FF:000086">
    <property type="entry name" value="Quinate/shikimate dehydrogenase"/>
    <property type="match status" value="1"/>
</dbReference>
<dbReference type="Pfam" id="PF18317">
    <property type="entry name" value="SDH_C"/>
    <property type="match status" value="1"/>
</dbReference>
<dbReference type="AlphaFoldDB" id="E3GWT7"/>
<evidence type="ECO:0000256" key="5">
    <source>
        <dbReference type="ARBA" id="ARBA00023141"/>
    </source>
</evidence>
<keyword evidence="2 6" id="KW-0028">Amino-acid biosynthesis</keyword>
<dbReference type="NCBIfam" id="NF001314">
    <property type="entry name" value="PRK00258.2-2"/>
    <property type="match status" value="1"/>
</dbReference>
<dbReference type="UniPathway" id="UPA00053">
    <property type="reaction ID" value="UER00087"/>
</dbReference>
<dbReference type="SUPFAM" id="SSF51735">
    <property type="entry name" value="NAD(P)-binding Rossmann-fold domains"/>
    <property type="match status" value="1"/>
</dbReference>
<dbReference type="GO" id="GO:0009423">
    <property type="term" value="P:chorismate biosynthetic process"/>
    <property type="evidence" value="ECO:0007669"/>
    <property type="project" value="UniProtKB-UniRule"/>
</dbReference>
<keyword evidence="11" id="KW-1185">Reference proteome</keyword>
<keyword evidence="4 6" id="KW-0560">Oxidoreductase</keyword>
<name>E3GWT7_METFV</name>
<feature type="domain" description="SDH C-terminal" evidence="9">
    <location>
        <begin position="247"/>
        <end position="277"/>
    </location>
</feature>
<proteinExistence type="inferred from homology"/>
<dbReference type="NCBIfam" id="NF001319">
    <property type="entry name" value="PRK00258.3-3"/>
    <property type="match status" value="1"/>
</dbReference>
<dbReference type="GO" id="GO:0050661">
    <property type="term" value="F:NADP binding"/>
    <property type="evidence" value="ECO:0007669"/>
    <property type="project" value="InterPro"/>
</dbReference>
<dbReference type="OrthoDB" id="8744at2157"/>
<feature type="active site" description="Proton acceptor" evidence="6">
    <location>
        <position position="70"/>
    </location>
</feature>
<dbReference type="GO" id="GO:0004764">
    <property type="term" value="F:shikimate 3-dehydrogenase (NADP+) activity"/>
    <property type="evidence" value="ECO:0007669"/>
    <property type="project" value="UniProtKB-UniRule"/>
</dbReference>
<dbReference type="InterPro" id="IPR041121">
    <property type="entry name" value="SDH_C"/>
</dbReference>
<protein>
    <recommendedName>
        <fullName evidence="1 6">Shikimate dehydrogenase (NADP(+))</fullName>
        <shortName evidence="6">SDH</shortName>
        <ecNumber evidence="1 6">1.1.1.25</ecNumber>
    </recommendedName>
</protein>
<evidence type="ECO:0000256" key="6">
    <source>
        <dbReference type="HAMAP-Rule" id="MF_00222"/>
    </source>
</evidence>
<dbReference type="InterPro" id="IPR022893">
    <property type="entry name" value="Shikimate_DH_fam"/>
</dbReference>
<dbReference type="KEGG" id="mfv:Mfer_1220"/>
<dbReference type="Pfam" id="PF08501">
    <property type="entry name" value="Shikimate_dh_N"/>
    <property type="match status" value="1"/>
</dbReference>
<feature type="binding site" evidence="6">
    <location>
        <position position="91"/>
    </location>
    <ligand>
        <name>shikimate</name>
        <dbReference type="ChEBI" id="CHEBI:36208"/>
    </ligand>
</feature>
<sequence>MITGKTKVVGVIGDPVEHSLSPVMHNAAFEYYGLDYVYVPFHVKKENLKDAIKGSKALNIKGLNVTIPHKRNVIKYLDWIDDAAKLIGAINTIKFEDDGIKGFNTDGKGAVMALKEVTEIKNKKILILGAGGAARAVAFQLALEGAKNICILNRTVEKAEELAKDINKKTGVKTNSGSLELIEKEIKDTDILIDATPVGMYPNVNQEPLVKAEMMHENLIVNDLVYNPIKTTLLKEAEKAGAKTISGVEMLVYQGAEAFKIWTGMEAPIDVMRQSVLKELK</sequence>
<dbReference type="PANTHER" id="PTHR21089">
    <property type="entry name" value="SHIKIMATE DEHYDROGENASE"/>
    <property type="match status" value="1"/>
</dbReference>
<dbReference type="HAMAP" id="MF_00222">
    <property type="entry name" value="Shikimate_DH_AroE"/>
    <property type="match status" value="1"/>
</dbReference>
<reference evidence="10 11" key="1">
    <citation type="journal article" date="2010" name="Stand. Genomic Sci.">
        <title>Complete genome sequence of Methanothermus fervidus type strain (V24S).</title>
        <authorList>
            <person name="Anderson I."/>
            <person name="Djao O.D."/>
            <person name="Misra M."/>
            <person name="Chertkov O."/>
            <person name="Nolan M."/>
            <person name="Lucas S."/>
            <person name="Lapidus A."/>
            <person name="Del Rio T.G."/>
            <person name="Tice H."/>
            <person name="Cheng J.F."/>
            <person name="Tapia R."/>
            <person name="Han C."/>
            <person name="Goodwin L."/>
            <person name="Pitluck S."/>
            <person name="Liolios K."/>
            <person name="Ivanova N."/>
            <person name="Mavromatis K."/>
            <person name="Mikhailova N."/>
            <person name="Pati A."/>
            <person name="Brambilla E."/>
            <person name="Chen A."/>
            <person name="Palaniappan K."/>
            <person name="Land M."/>
            <person name="Hauser L."/>
            <person name="Chang Y.J."/>
            <person name="Jeffries C.D."/>
            <person name="Sikorski J."/>
            <person name="Spring S."/>
            <person name="Rohde M."/>
            <person name="Eichinger K."/>
            <person name="Huber H."/>
            <person name="Wirth R."/>
            <person name="Goker M."/>
            <person name="Detter J.C."/>
            <person name="Woyke T."/>
            <person name="Bristow J."/>
            <person name="Eisen J.A."/>
            <person name="Markowitz V."/>
            <person name="Hugenholtz P."/>
            <person name="Klenk H.P."/>
            <person name="Kyrpides N.C."/>
        </authorList>
    </citation>
    <scope>NUCLEOTIDE SEQUENCE [LARGE SCALE GENOMIC DNA]</scope>
    <source>
        <strain evidence="11">ATCC 43054 / DSM 2088 / JCM 10308 / V24 S</strain>
    </source>
</reference>
<evidence type="ECO:0000259" key="7">
    <source>
        <dbReference type="Pfam" id="PF01488"/>
    </source>
</evidence>
<feature type="domain" description="Shikimate dehydrogenase substrate binding N-terminal" evidence="8">
    <location>
        <begin position="11"/>
        <end position="93"/>
    </location>
</feature>
<dbReference type="EC" id="1.1.1.25" evidence="1 6"/>
<evidence type="ECO:0000259" key="9">
    <source>
        <dbReference type="Pfam" id="PF18317"/>
    </source>
</evidence>
<gene>
    <name evidence="6" type="primary">aroE</name>
    <name evidence="10" type="ordered locus">Mfer_1220</name>
</gene>
<evidence type="ECO:0000259" key="8">
    <source>
        <dbReference type="Pfam" id="PF08501"/>
    </source>
</evidence>
<dbReference type="FunFam" id="3.40.50.10860:FF:000004">
    <property type="entry name" value="Quinate/shikimate dehydrogenase"/>
    <property type="match status" value="1"/>
</dbReference>